<dbReference type="Pfam" id="PF13508">
    <property type="entry name" value="Acetyltransf_7"/>
    <property type="match status" value="1"/>
</dbReference>
<dbReference type="PANTHER" id="PTHR43617">
    <property type="entry name" value="L-AMINO ACID N-ACETYLTRANSFERASE"/>
    <property type="match status" value="1"/>
</dbReference>
<dbReference type="PROSITE" id="PS51186">
    <property type="entry name" value="GNAT"/>
    <property type="match status" value="1"/>
</dbReference>
<keyword evidence="7" id="KW-1185">Reference proteome</keyword>
<dbReference type="KEGG" id="csph:CSPHI_10045"/>
<keyword evidence="1 4" id="KW-0808">Transferase</keyword>
<dbReference type="CDD" id="cd04301">
    <property type="entry name" value="NAT_SF"/>
    <property type="match status" value="2"/>
</dbReference>
<evidence type="ECO:0000259" key="5">
    <source>
        <dbReference type="PROSITE" id="PS51186"/>
    </source>
</evidence>
<feature type="binding site" evidence="4">
    <location>
        <position position="22"/>
    </location>
    <ligand>
        <name>1D-myo-inositol 2-(L-cysteinylamino)-2-deoxy-alpha-D-glucopyranoside</name>
        <dbReference type="ChEBI" id="CHEBI:58887"/>
    </ligand>
</feature>
<name>A0A1L7CZG8_9CORY</name>
<evidence type="ECO:0000256" key="3">
    <source>
        <dbReference type="ARBA" id="ARBA00023315"/>
    </source>
</evidence>
<dbReference type="Pfam" id="PF00583">
    <property type="entry name" value="Acetyltransf_1"/>
    <property type="match status" value="1"/>
</dbReference>
<dbReference type="InterPro" id="IPR016181">
    <property type="entry name" value="Acyl_CoA_acyltransferase"/>
</dbReference>
<feature type="binding site" evidence="4">
    <location>
        <position position="192"/>
    </location>
    <ligand>
        <name>1D-myo-inositol 2-(L-cysteinylamino)-2-deoxy-alpha-D-glucopyranoside</name>
        <dbReference type="ChEBI" id="CHEBI:58887"/>
    </ligand>
</feature>
<dbReference type="InterPro" id="IPR000182">
    <property type="entry name" value="GNAT_dom"/>
</dbReference>
<dbReference type="Proteomes" id="UP000185469">
    <property type="component" value="Chromosome"/>
</dbReference>
<feature type="binding site" evidence="4">
    <location>
        <position position="238"/>
    </location>
    <ligand>
        <name>1D-myo-inositol 2-(L-cysteinylamino)-2-deoxy-alpha-D-glucopyranoside</name>
        <dbReference type="ChEBI" id="CHEBI:58887"/>
    </ligand>
</feature>
<feature type="domain" description="N-acetyltransferase" evidence="5">
    <location>
        <begin position="126"/>
        <end position="265"/>
    </location>
</feature>
<dbReference type="GO" id="GO:0008999">
    <property type="term" value="F:protein-N-terminal-alanine acetyltransferase activity"/>
    <property type="evidence" value="ECO:0007669"/>
    <property type="project" value="TreeGrafter"/>
</dbReference>
<comment type="function">
    <text evidence="4">Catalyzes the transfer of acetyl from acetyl-CoA to desacetylmycothiol (Cys-GlcN-Ins) to form mycothiol.</text>
</comment>
<keyword evidence="2 4" id="KW-0677">Repeat</keyword>
<sequence length="265" mass="27434">MVNAREIIDAAAAADGVAPVGEAQLRRLDSALVLDGAGVAVTDAAGGIAELAVHPAHRRRGIGARLLAAVAPAKVWAHGDLPAARALAAAAGLAPTRTLLQMTLADPPADPGPAPAGLRIEDLPAARARLGAAAVDAAWLAVNNEAFDWHPEQGGWDAAQLRRARDTDWFDPAGVLFAVDADGTIVGFHWTKVHPDGVGEVYVIGLADAARGRGAGGWLTRAGLAHLAGRGCRRVILYVEGDNDAAVAVYRRLGFTVSRRDVLYG</sequence>
<feature type="binding site" evidence="4">
    <location>
        <position position="200"/>
    </location>
    <ligand>
        <name>1D-myo-inositol 2-(L-cysteinylamino)-2-deoxy-alpha-D-glucopyranoside</name>
        <dbReference type="ChEBI" id="CHEBI:58887"/>
    </ligand>
</feature>
<dbReference type="SUPFAM" id="SSF55729">
    <property type="entry name" value="Acyl-CoA N-acyltransferases (Nat)"/>
    <property type="match status" value="2"/>
</dbReference>
<dbReference type="AlphaFoldDB" id="A0A1L7CZG8"/>
<evidence type="ECO:0000256" key="4">
    <source>
        <dbReference type="HAMAP-Rule" id="MF_01698"/>
    </source>
</evidence>
<dbReference type="InterPro" id="IPR050276">
    <property type="entry name" value="MshD_Acetyltransferase"/>
</dbReference>
<dbReference type="Gene3D" id="3.40.630.30">
    <property type="match status" value="1"/>
</dbReference>
<accession>A0A1L7CZG8</accession>
<dbReference type="EC" id="2.3.1.189" evidence="4"/>
<evidence type="ECO:0000313" key="6">
    <source>
        <dbReference type="EMBL" id="APT91285.1"/>
    </source>
</evidence>
<comment type="similarity">
    <text evidence="4">Belongs to the acetyltransferase family. MshD subfamily.</text>
</comment>
<keyword evidence="3 4" id="KW-0012">Acyltransferase</keyword>
<dbReference type="STRING" id="1437874.CSPHI_10045"/>
<organism evidence="6 7">
    <name type="scientific">Corynebacterium sphenisci DSM 44792</name>
    <dbReference type="NCBI Taxonomy" id="1437874"/>
    <lineage>
        <taxon>Bacteria</taxon>
        <taxon>Bacillati</taxon>
        <taxon>Actinomycetota</taxon>
        <taxon>Actinomycetes</taxon>
        <taxon>Mycobacteriales</taxon>
        <taxon>Corynebacteriaceae</taxon>
        <taxon>Corynebacterium</taxon>
    </lineage>
</organism>
<protein>
    <recommendedName>
        <fullName evidence="4">Mycothiol acetyltransferase</fullName>
        <shortName evidence="4">MSH acetyltransferase</shortName>
        <ecNumber evidence="4">2.3.1.189</ecNumber>
    </recommendedName>
    <alternativeName>
        <fullName evidence="4">Mycothiol synthase</fullName>
    </alternativeName>
</protein>
<comment type="subunit">
    <text evidence="4">Monomer.</text>
</comment>
<feature type="binding site" evidence="4">
    <location>
        <position position="152"/>
    </location>
    <ligand>
        <name>1D-myo-inositol 2-(L-cysteinylamino)-2-deoxy-alpha-D-glucopyranoside</name>
        <dbReference type="ChEBI" id="CHEBI:58887"/>
    </ligand>
</feature>
<dbReference type="NCBIfam" id="TIGR03448">
    <property type="entry name" value="mycothiol_MshD"/>
    <property type="match status" value="1"/>
</dbReference>
<dbReference type="HAMAP" id="MF_01698">
    <property type="entry name" value="MshD"/>
    <property type="match status" value="1"/>
</dbReference>
<dbReference type="PIRSF" id="PIRSF021524">
    <property type="entry name" value="MSH_acetyltransferase"/>
    <property type="match status" value="1"/>
</dbReference>
<dbReference type="PANTHER" id="PTHR43617:SF31">
    <property type="entry name" value="MYCOTHIOL ACETYLTRANSFERASE"/>
    <property type="match status" value="1"/>
</dbReference>
<comment type="caution">
    <text evidence="4">Lacks conserved residue(s) required for the propagation of feature annotation.</text>
</comment>
<evidence type="ECO:0000313" key="7">
    <source>
        <dbReference type="Proteomes" id="UP000185469"/>
    </source>
</evidence>
<evidence type="ECO:0000256" key="2">
    <source>
        <dbReference type="ARBA" id="ARBA00022737"/>
    </source>
</evidence>
<feature type="binding site" evidence="4">
    <location>
        <begin position="51"/>
        <end position="53"/>
    </location>
    <ligand>
        <name>acetyl-CoA</name>
        <dbReference type="ChEBI" id="CHEBI:57288"/>
        <label>1</label>
    </ligand>
</feature>
<gene>
    <name evidence="4" type="primary">mshD</name>
    <name evidence="6" type="ORF">CSPHI_10045</name>
</gene>
<dbReference type="InterPro" id="IPR017813">
    <property type="entry name" value="Mycothiol_AcTrfase"/>
</dbReference>
<reference evidence="6 7" key="1">
    <citation type="submission" date="2014-08" db="EMBL/GenBank/DDBJ databases">
        <title>Complete genome sequence of Corynebacterium sphenisci CECT 5990(T) (=DSM 44792(T)), isolated from healthy wild penguins.</title>
        <authorList>
            <person name="Ruckert C."/>
            <person name="Albersmeier A."/>
            <person name="Winkler A."/>
            <person name="Kalinowski J."/>
        </authorList>
    </citation>
    <scope>NUCLEOTIDE SEQUENCE [LARGE SCALE GENOMIC DNA]</scope>
    <source>
        <strain evidence="6 7">DSM 44792</strain>
    </source>
</reference>
<dbReference type="GO" id="GO:0035447">
    <property type="term" value="F:mycothiol synthase activity"/>
    <property type="evidence" value="ECO:0007669"/>
    <property type="project" value="UniProtKB-UniRule"/>
</dbReference>
<dbReference type="EMBL" id="CP009248">
    <property type="protein sequence ID" value="APT91285.1"/>
    <property type="molecule type" value="Genomic_DNA"/>
</dbReference>
<comment type="catalytic activity">
    <reaction evidence="4">
        <text>1D-myo-inositol 2-(L-cysteinylamino)-2-deoxy-alpha-D-glucopyranoside + acetyl-CoA = mycothiol + CoA + H(+)</text>
        <dbReference type="Rhea" id="RHEA:26172"/>
        <dbReference type="ChEBI" id="CHEBI:15378"/>
        <dbReference type="ChEBI" id="CHEBI:16768"/>
        <dbReference type="ChEBI" id="CHEBI:57287"/>
        <dbReference type="ChEBI" id="CHEBI:57288"/>
        <dbReference type="ChEBI" id="CHEBI:58887"/>
        <dbReference type="EC" id="2.3.1.189"/>
    </reaction>
</comment>
<evidence type="ECO:0000256" key="1">
    <source>
        <dbReference type="ARBA" id="ARBA00022679"/>
    </source>
</evidence>
<proteinExistence type="inferred from homology"/>
<dbReference type="GO" id="GO:0010125">
    <property type="term" value="P:mycothiol biosynthetic process"/>
    <property type="evidence" value="ECO:0007669"/>
    <property type="project" value="UniProtKB-UniRule"/>
</dbReference>
<feature type="binding site" evidence="4">
    <location>
        <begin position="204"/>
        <end position="206"/>
    </location>
    <ligand>
        <name>acetyl-CoA</name>
        <dbReference type="ChEBI" id="CHEBI:57288"/>
        <label>2</label>
    </ligand>
</feature>